<organism evidence="2 3">
    <name type="scientific">Acropora cervicornis</name>
    <name type="common">Staghorn coral</name>
    <dbReference type="NCBI Taxonomy" id="6130"/>
    <lineage>
        <taxon>Eukaryota</taxon>
        <taxon>Metazoa</taxon>
        <taxon>Cnidaria</taxon>
        <taxon>Anthozoa</taxon>
        <taxon>Hexacorallia</taxon>
        <taxon>Scleractinia</taxon>
        <taxon>Astrocoeniina</taxon>
        <taxon>Acroporidae</taxon>
        <taxon>Acropora</taxon>
    </lineage>
</organism>
<keyword evidence="3" id="KW-1185">Reference proteome</keyword>
<reference evidence="2" key="2">
    <citation type="journal article" date="2023" name="Science">
        <title>Genomic signatures of disease resistance in endangered staghorn corals.</title>
        <authorList>
            <person name="Vollmer S.V."/>
            <person name="Selwyn J.D."/>
            <person name="Despard B.A."/>
            <person name="Roesel C.L."/>
        </authorList>
    </citation>
    <scope>NUCLEOTIDE SEQUENCE</scope>
    <source>
        <strain evidence="2">K2</strain>
    </source>
</reference>
<accession>A0AAD9QQ28</accession>
<dbReference type="AlphaFoldDB" id="A0AAD9QQ28"/>
<proteinExistence type="predicted"/>
<name>A0AAD9QQ28_ACRCE</name>
<feature type="compositionally biased region" description="Basic residues" evidence="1">
    <location>
        <begin position="19"/>
        <end position="33"/>
    </location>
</feature>
<reference evidence="2" key="1">
    <citation type="journal article" date="2023" name="G3 (Bethesda)">
        <title>Whole genome assembly and annotation of the endangered Caribbean coral Acropora cervicornis.</title>
        <authorList>
            <person name="Selwyn J.D."/>
            <person name="Vollmer S.V."/>
        </authorList>
    </citation>
    <scope>NUCLEOTIDE SEQUENCE</scope>
    <source>
        <strain evidence="2">K2</strain>
    </source>
</reference>
<sequence>MSHEQNKGNQGVNEETKPKTKKRKRSKRNRKQSLNRLNWEERARSDVKLMWQISIGEGFDICPGQQEFLYQNDWTPTEQDLRLLYHRKKGERNKDFNSFVFSPRPSQASCGKENCFFEEGSVLYL</sequence>
<dbReference type="EMBL" id="JARQWQ010000021">
    <property type="protein sequence ID" value="KAK2565030.1"/>
    <property type="molecule type" value="Genomic_DNA"/>
</dbReference>
<evidence type="ECO:0000313" key="2">
    <source>
        <dbReference type="EMBL" id="KAK2565030.1"/>
    </source>
</evidence>
<dbReference type="Proteomes" id="UP001249851">
    <property type="component" value="Unassembled WGS sequence"/>
</dbReference>
<evidence type="ECO:0000256" key="1">
    <source>
        <dbReference type="SAM" id="MobiDB-lite"/>
    </source>
</evidence>
<feature type="region of interest" description="Disordered" evidence="1">
    <location>
        <begin position="1"/>
        <end position="37"/>
    </location>
</feature>
<gene>
    <name evidence="2" type="ORF">P5673_011746</name>
</gene>
<comment type="caution">
    <text evidence="2">The sequence shown here is derived from an EMBL/GenBank/DDBJ whole genome shotgun (WGS) entry which is preliminary data.</text>
</comment>
<evidence type="ECO:0000313" key="3">
    <source>
        <dbReference type="Proteomes" id="UP001249851"/>
    </source>
</evidence>
<protein>
    <submittedName>
        <fullName evidence="2">Uncharacterized protein</fullName>
    </submittedName>
</protein>